<dbReference type="Gramene" id="Mp4g04800.1">
    <property type="protein sequence ID" value="Mp4g04800.1.cds1"/>
    <property type="gene ID" value="Mp4g04800"/>
</dbReference>
<proteinExistence type="predicted"/>
<evidence type="ECO:0000313" key="3">
    <source>
        <dbReference type="Proteomes" id="UP000244005"/>
    </source>
</evidence>
<feature type="transmembrane region" description="Helical" evidence="1">
    <location>
        <begin position="37"/>
        <end position="56"/>
    </location>
</feature>
<organism evidence="2 3">
    <name type="scientific">Marchantia polymorpha</name>
    <name type="common">Common liverwort</name>
    <name type="synonym">Marchantia aquatica</name>
    <dbReference type="NCBI Taxonomy" id="3197"/>
    <lineage>
        <taxon>Eukaryota</taxon>
        <taxon>Viridiplantae</taxon>
        <taxon>Streptophyta</taxon>
        <taxon>Embryophyta</taxon>
        <taxon>Marchantiophyta</taxon>
        <taxon>Marchantiopsida</taxon>
        <taxon>Marchantiidae</taxon>
        <taxon>Marchantiales</taxon>
        <taxon>Marchantiaceae</taxon>
        <taxon>Marchantia</taxon>
    </lineage>
</organism>
<gene>
    <name evidence="2" type="ORF">MARPO_0150s0005</name>
</gene>
<keyword evidence="1" id="KW-0812">Transmembrane</keyword>
<dbReference type="Proteomes" id="UP000244005">
    <property type="component" value="Unassembled WGS sequence"/>
</dbReference>
<keyword evidence="3" id="KW-1185">Reference proteome</keyword>
<sequence>MVVTKCSAATHICGGVVPRSLDCQWKLPLLALCSGRIRAFTPTLLCLIVSVCFHSFLRGMRPDHCSVVHVRACMVVLNSVSLSWVVLNVTHFV</sequence>
<reference evidence="3" key="1">
    <citation type="journal article" date="2017" name="Cell">
        <title>Insights into land plant evolution garnered from the Marchantia polymorpha genome.</title>
        <authorList>
            <person name="Bowman J.L."/>
            <person name="Kohchi T."/>
            <person name="Yamato K.T."/>
            <person name="Jenkins J."/>
            <person name="Shu S."/>
            <person name="Ishizaki K."/>
            <person name="Yamaoka S."/>
            <person name="Nishihama R."/>
            <person name="Nakamura Y."/>
            <person name="Berger F."/>
            <person name="Adam C."/>
            <person name="Aki S.S."/>
            <person name="Althoff F."/>
            <person name="Araki T."/>
            <person name="Arteaga-Vazquez M.A."/>
            <person name="Balasubrmanian S."/>
            <person name="Barry K."/>
            <person name="Bauer D."/>
            <person name="Boehm C.R."/>
            <person name="Briginshaw L."/>
            <person name="Caballero-Perez J."/>
            <person name="Catarino B."/>
            <person name="Chen F."/>
            <person name="Chiyoda S."/>
            <person name="Chovatia M."/>
            <person name="Davies K.M."/>
            <person name="Delmans M."/>
            <person name="Demura T."/>
            <person name="Dierschke T."/>
            <person name="Dolan L."/>
            <person name="Dorantes-Acosta A.E."/>
            <person name="Eklund D.M."/>
            <person name="Florent S.N."/>
            <person name="Flores-Sandoval E."/>
            <person name="Fujiyama A."/>
            <person name="Fukuzawa H."/>
            <person name="Galik B."/>
            <person name="Grimanelli D."/>
            <person name="Grimwood J."/>
            <person name="Grossniklaus U."/>
            <person name="Hamada T."/>
            <person name="Haseloff J."/>
            <person name="Hetherington A.J."/>
            <person name="Higo A."/>
            <person name="Hirakawa Y."/>
            <person name="Hundley H.N."/>
            <person name="Ikeda Y."/>
            <person name="Inoue K."/>
            <person name="Inoue S.I."/>
            <person name="Ishida S."/>
            <person name="Jia Q."/>
            <person name="Kakita M."/>
            <person name="Kanazawa T."/>
            <person name="Kawai Y."/>
            <person name="Kawashima T."/>
            <person name="Kennedy M."/>
            <person name="Kinose K."/>
            <person name="Kinoshita T."/>
            <person name="Kohara Y."/>
            <person name="Koide E."/>
            <person name="Komatsu K."/>
            <person name="Kopischke S."/>
            <person name="Kubo M."/>
            <person name="Kyozuka J."/>
            <person name="Lagercrantz U."/>
            <person name="Lin S.S."/>
            <person name="Lindquist E."/>
            <person name="Lipzen A.M."/>
            <person name="Lu C.W."/>
            <person name="De Luna E."/>
            <person name="Martienssen R.A."/>
            <person name="Minamino N."/>
            <person name="Mizutani M."/>
            <person name="Mizutani M."/>
            <person name="Mochizuki N."/>
            <person name="Monte I."/>
            <person name="Mosher R."/>
            <person name="Nagasaki H."/>
            <person name="Nakagami H."/>
            <person name="Naramoto S."/>
            <person name="Nishitani K."/>
            <person name="Ohtani M."/>
            <person name="Okamoto T."/>
            <person name="Okumura M."/>
            <person name="Phillips J."/>
            <person name="Pollak B."/>
            <person name="Reinders A."/>
            <person name="Rovekamp M."/>
            <person name="Sano R."/>
            <person name="Sawa S."/>
            <person name="Schmid M.W."/>
            <person name="Shirakawa M."/>
            <person name="Solano R."/>
            <person name="Spunde A."/>
            <person name="Suetsugu N."/>
            <person name="Sugano S."/>
            <person name="Sugiyama A."/>
            <person name="Sun R."/>
            <person name="Suzuki Y."/>
            <person name="Takenaka M."/>
            <person name="Takezawa D."/>
            <person name="Tomogane H."/>
            <person name="Tsuzuki M."/>
            <person name="Ueda T."/>
            <person name="Umeda M."/>
            <person name="Ward J.M."/>
            <person name="Watanabe Y."/>
            <person name="Yazaki K."/>
            <person name="Yokoyama R."/>
            <person name="Yoshitake Y."/>
            <person name="Yotsui I."/>
            <person name="Zachgo S."/>
            <person name="Schmutz J."/>
        </authorList>
    </citation>
    <scope>NUCLEOTIDE SEQUENCE [LARGE SCALE GENOMIC DNA]</scope>
    <source>
        <strain evidence="3">Tak-1</strain>
    </source>
</reference>
<evidence type="ECO:0000256" key="1">
    <source>
        <dbReference type="SAM" id="Phobius"/>
    </source>
</evidence>
<protein>
    <submittedName>
        <fullName evidence="2">Uncharacterized protein</fullName>
    </submittedName>
</protein>
<keyword evidence="1" id="KW-1133">Transmembrane helix</keyword>
<accession>A0A2R6W592</accession>
<name>A0A2R6W592_MARPO</name>
<feature type="transmembrane region" description="Helical" evidence="1">
    <location>
        <begin position="68"/>
        <end position="87"/>
    </location>
</feature>
<dbReference type="AlphaFoldDB" id="A0A2R6W592"/>
<dbReference type="EMBL" id="KZ772820">
    <property type="protein sequence ID" value="PTQ28982.1"/>
    <property type="molecule type" value="Genomic_DNA"/>
</dbReference>
<evidence type="ECO:0000313" key="2">
    <source>
        <dbReference type="EMBL" id="PTQ28982.1"/>
    </source>
</evidence>
<keyword evidence="1" id="KW-0472">Membrane</keyword>